<dbReference type="FunFam" id="3.30.70.270:FF:000003">
    <property type="entry name" value="Transposon Ty3-G Gag-Pol polyprotein"/>
    <property type="match status" value="1"/>
</dbReference>
<dbReference type="Pfam" id="PF00078">
    <property type="entry name" value="RVT_1"/>
    <property type="match status" value="1"/>
</dbReference>
<gene>
    <name evidence="3" type="ORF">O181_099333</name>
</gene>
<dbReference type="CDD" id="cd01647">
    <property type="entry name" value="RT_LTR"/>
    <property type="match status" value="1"/>
</dbReference>
<dbReference type="InterPro" id="IPR053134">
    <property type="entry name" value="RNA-dir_DNA_polymerase"/>
</dbReference>
<dbReference type="Gene3D" id="3.10.10.10">
    <property type="entry name" value="HIV Type 1 Reverse Transcriptase, subunit A, domain 1"/>
    <property type="match status" value="1"/>
</dbReference>
<dbReference type="PROSITE" id="PS50878">
    <property type="entry name" value="RT_POL"/>
    <property type="match status" value="1"/>
</dbReference>
<keyword evidence="1" id="KW-0472">Membrane</keyword>
<feature type="transmembrane region" description="Helical" evidence="1">
    <location>
        <begin position="48"/>
        <end position="70"/>
    </location>
</feature>
<dbReference type="SUPFAM" id="SSF56672">
    <property type="entry name" value="DNA/RNA polymerases"/>
    <property type="match status" value="1"/>
</dbReference>
<feature type="domain" description="Reverse transcriptase" evidence="2">
    <location>
        <begin position="1"/>
        <end position="175"/>
    </location>
</feature>
<evidence type="ECO:0000256" key="1">
    <source>
        <dbReference type="SAM" id="Phobius"/>
    </source>
</evidence>
<dbReference type="EMBL" id="AVOT02068350">
    <property type="protein sequence ID" value="MBW0559618.1"/>
    <property type="molecule type" value="Genomic_DNA"/>
</dbReference>
<dbReference type="PANTHER" id="PTHR24559">
    <property type="entry name" value="TRANSPOSON TY3-I GAG-POL POLYPROTEIN"/>
    <property type="match status" value="1"/>
</dbReference>
<dbReference type="InterPro" id="IPR043128">
    <property type="entry name" value="Rev_trsase/Diguanyl_cyclase"/>
</dbReference>
<keyword evidence="4" id="KW-1185">Reference proteome</keyword>
<dbReference type="InterPro" id="IPR000477">
    <property type="entry name" value="RT_dom"/>
</dbReference>
<proteinExistence type="predicted"/>
<keyword evidence="1" id="KW-1133">Transmembrane helix</keyword>
<keyword evidence="1" id="KW-0812">Transmembrane</keyword>
<name>A0A9Q3JCH3_9BASI</name>
<comment type="caution">
    <text evidence="3">The sequence shown here is derived from an EMBL/GenBank/DDBJ whole genome shotgun (WGS) entry which is preliminary data.</text>
</comment>
<reference evidence="3" key="1">
    <citation type="submission" date="2021-03" db="EMBL/GenBank/DDBJ databases">
        <title>Draft genome sequence of rust myrtle Austropuccinia psidii MF-1, a brazilian biotype.</title>
        <authorList>
            <person name="Quecine M.C."/>
            <person name="Pachon D.M.R."/>
            <person name="Bonatelli M.L."/>
            <person name="Correr F.H."/>
            <person name="Franceschini L.M."/>
            <person name="Leite T.F."/>
            <person name="Margarido G.R.A."/>
            <person name="Almeida C.A."/>
            <person name="Ferrarezi J.A."/>
            <person name="Labate C.A."/>
        </authorList>
    </citation>
    <scope>NUCLEOTIDE SEQUENCE</scope>
    <source>
        <strain evidence="3">MF-1</strain>
    </source>
</reference>
<evidence type="ECO:0000313" key="4">
    <source>
        <dbReference type="Proteomes" id="UP000765509"/>
    </source>
</evidence>
<accession>A0A9Q3JCH3</accession>
<protein>
    <recommendedName>
        <fullName evidence="2">Reverse transcriptase domain-containing protein</fullName>
    </recommendedName>
</protein>
<evidence type="ECO:0000313" key="3">
    <source>
        <dbReference type="EMBL" id="MBW0559618.1"/>
    </source>
</evidence>
<evidence type="ECO:0000259" key="2">
    <source>
        <dbReference type="PROSITE" id="PS50878"/>
    </source>
</evidence>
<dbReference type="InterPro" id="IPR043502">
    <property type="entry name" value="DNA/RNA_pol_sf"/>
</dbReference>
<dbReference type="Gene3D" id="3.30.70.270">
    <property type="match status" value="1"/>
</dbReference>
<organism evidence="3 4">
    <name type="scientific">Austropuccinia psidii MF-1</name>
    <dbReference type="NCBI Taxonomy" id="1389203"/>
    <lineage>
        <taxon>Eukaryota</taxon>
        <taxon>Fungi</taxon>
        <taxon>Dikarya</taxon>
        <taxon>Basidiomycota</taxon>
        <taxon>Pucciniomycotina</taxon>
        <taxon>Pucciniomycetes</taxon>
        <taxon>Pucciniales</taxon>
        <taxon>Sphaerophragmiaceae</taxon>
        <taxon>Austropuccinia</taxon>
    </lineage>
</organism>
<dbReference type="Proteomes" id="UP000765509">
    <property type="component" value="Unassembled WGS sequence"/>
</dbReference>
<dbReference type="AlphaFoldDB" id="A0A9Q3JCH3"/>
<dbReference type="OrthoDB" id="3250101at2759"/>
<dbReference type="PANTHER" id="PTHR24559:SF440">
    <property type="entry name" value="RIBONUCLEASE H"/>
    <property type="match status" value="1"/>
</dbReference>
<sequence length="202" mass="23113">MWPTSSSTGPPVLFVQKKDGALRLCVNYCKLNAVTRKNKYPVSPINQLLTVFNGSSIFSNIVLCVVYNLLKIKEGDEHLTAFRTKYGSYEYFVMPFGLTNAPASFQNLFNDIFYDLLDIYVVFYLDEIMVFSKYEEEHVTHVSIVIGRLRAIHLFAKASKCPFHVSSVEYLGYIVSSEGLKTDQEKVWQILNWSSPRNLKAL</sequence>